<dbReference type="GO" id="GO:0006457">
    <property type="term" value="P:protein folding"/>
    <property type="evidence" value="ECO:0007669"/>
    <property type="project" value="InterPro"/>
</dbReference>
<accession>A0A9P4HZ94</accession>
<dbReference type="Gene3D" id="2.60.260.20">
    <property type="entry name" value="Urease metallochaperone UreE, N-terminal domain"/>
    <property type="match status" value="2"/>
</dbReference>
<feature type="region of interest" description="Disordered" evidence="3">
    <location>
        <begin position="210"/>
        <end position="249"/>
    </location>
</feature>
<evidence type="ECO:0000256" key="1">
    <source>
        <dbReference type="ARBA" id="ARBA00023186"/>
    </source>
</evidence>
<feature type="domain" description="Chaperone DnaJ C-terminal" evidence="4">
    <location>
        <begin position="460"/>
        <end position="616"/>
    </location>
</feature>
<dbReference type="AlphaFoldDB" id="A0A9P4HZ94"/>
<feature type="region of interest" description="Disordered" evidence="3">
    <location>
        <begin position="429"/>
        <end position="453"/>
    </location>
</feature>
<keyword evidence="6" id="KW-1185">Reference proteome</keyword>
<dbReference type="OrthoDB" id="550424at2759"/>
<keyword evidence="2" id="KW-0175">Coiled coil</keyword>
<evidence type="ECO:0000259" key="4">
    <source>
        <dbReference type="Pfam" id="PF01556"/>
    </source>
</evidence>
<dbReference type="InterPro" id="IPR051339">
    <property type="entry name" value="DnaJ_subfamily_B"/>
</dbReference>
<dbReference type="CDD" id="cd10747">
    <property type="entry name" value="DnaJ_C"/>
    <property type="match status" value="1"/>
</dbReference>
<sequence>MAVTCDEKIAALHAFALRLYRVCNESDHWQYLEELIEELDQLVMALPRIREFARAPNLIQIHELHDERDKLELLLGRCDEDLKSLDTLQHRSMADLASQAKQRAELQAFRNIQERLGADSADFRRFARSETRRRKILIERLWDHLDRLASDNLQYHFLARVVDWVALEEELKQQRILDPEDPDTGPIPTADSRVDFLDEILSPGVLLEALPSKTPSPVQDMPARSPVPKDKRYQATVEDGPDDDDELPSLRSVDTKETVLEKTSTEVVEGNVGDEASDKAEYQADPSPMPVLRRSNTDMIEKTKHQQTLQEMEEEIRRLKEEAAVWNIRENFRLYRHRYDTLDERKLFAERQKLLDNPAHADANYYVMPSGSTFPRDRVQDKSAYLKDTHLENVSETGAAHHHFDSPIPHHDRNSAQFFTDGLMHDEPSALFDSPIDQPTPPSSPHSAQTNTPDHVSIIEKPLLVTLEDVLHGATKYVRLSRRTYDKYTGGRGSETRTLEVPIKKGLKPGSKIKFRKAGDQGPNTAQDIHFVVQYVQHRSFSCDGSSDLYHELDLSADQAAMGWHERITTIDGDKLDIEVPPHAPPDWKKVCRGYGLPRSRNTSVRGDLIILVNITTGDRGGVY</sequence>
<name>A0A9P4HZ94_9PEZI</name>
<dbReference type="GO" id="GO:0051087">
    <property type="term" value="F:protein-folding chaperone binding"/>
    <property type="evidence" value="ECO:0007669"/>
    <property type="project" value="TreeGrafter"/>
</dbReference>
<organism evidence="5 6">
    <name type="scientific">Saccharata proteae CBS 121410</name>
    <dbReference type="NCBI Taxonomy" id="1314787"/>
    <lineage>
        <taxon>Eukaryota</taxon>
        <taxon>Fungi</taxon>
        <taxon>Dikarya</taxon>
        <taxon>Ascomycota</taxon>
        <taxon>Pezizomycotina</taxon>
        <taxon>Dothideomycetes</taxon>
        <taxon>Dothideomycetes incertae sedis</taxon>
        <taxon>Botryosphaeriales</taxon>
        <taxon>Saccharataceae</taxon>
        <taxon>Saccharata</taxon>
    </lineage>
</organism>
<dbReference type="GO" id="GO:0006413">
    <property type="term" value="P:translational initiation"/>
    <property type="evidence" value="ECO:0007669"/>
    <property type="project" value="TreeGrafter"/>
</dbReference>
<dbReference type="GO" id="GO:0051082">
    <property type="term" value="F:unfolded protein binding"/>
    <property type="evidence" value="ECO:0007669"/>
    <property type="project" value="InterPro"/>
</dbReference>
<comment type="caution">
    <text evidence="5">The sequence shown here is derived from an EMBL/GenBank/DDBJ whole genome shotgun (WGS) entry which is preliminary data.</text>
</comment>
<dbReference type="FunFam" id="2.60.260.20:FF:000002">
    <property type="entry name" value="Dnaj homolog subfamily b member"/>
    <property type="match status" value="1"/>
</dbReference>
<protein>
    <recommendedName>
        <fullName evidence="4">Chaperone DnaJ C-terminal domain-containing protein</fullName>
    </recommendedName>
</protein>
<reference evidence="5" key="1">
    <citation type="journal article" date="2020" name="Stud. Mycol.">
        <title>101 Dothideomycetes genomes: a test case for predicting lifestyles and emergence of pathogens.</title>
        <authorList>
            <person name="Haridas S."/>
            <person name="Albert R."/>
            <person name="Binder M."/>
            <person name="Bloem J."/>
            <person name="Labutti K."/>
            <person name="Salamov A."/>
            <person name="Andreopoulos B."/>
            <person name="Baker S."/>
            <person name="Barry K."/>
            <person name="Bills G."/>
            <person name="Bluhm B."/>
            <person name="Cannon C."/>
            <person name="Castanera R."/>
            <person name="Culley D."/>
            <person name="Daum C."/>
            <person name="Ezra D."/>
            <person name="Gonzalez J."/>
            <person name="Henrissat B."/>
            <person name="Kuo A."/>
            <person name="Liang C."/>
            <person name="Lipzen A."/>
            <person name="Lutzoni F."/>
            <person name="Magnuson J."/>
            <person name="Mondo S."/>
            <person name="Nolan M."/>
            <person name="Ohm R."/>
            <person name="Pangilinan J."/>
            <person name="Park H.-J."/>
            <person name="Ramirez L."/>
            <person name="Alfaro M."/>
            <person name="Sun H."/>
            <person name="Tritt A."/>
            <person name="Yoshinaga Y."/>
            <person name="Zwiers L.-H."/>
            <person name="Turgeon B."/>
            <person name="Goodwin S."/>
            <person name="Spatafora J."/>
            <person name="Crous P."/>
            <person name="Grigoriev I."/>
        </authorList>
    </citation>
    <scope>NUCLEOTIDE SEQUENCE</scope>
    <source>
        <strain evidence="5">CBS 121410</strain>
    </source>
</reference>
<dbReference type="EMBL" id="ML978713">
    <property type="protein sequence ID" value="KAF2090262.1"/>
    <property type="molecule type" value="Genomic_DNA"/>
</dbReference>
<keyword evidence="1" id="KW-0143">Chaperone</keyword>
<dbReference type="PANTHER" id="PTHR24078:SF553">
    <property type="entry name" value="DNAJ HOMOLOG SUBFAMILY B MEMBER 5"/>
    <property type="match status" value="1"/>
</dbReference>
<dbReference type="GO" id="GO:0005829">
    <property type="term" value="C:cytosol"/>
    <property type="evidence" value="ECO:0007669"/>
    <property type="project" value="TreeGrafter"/>
</dbReference>
<dbReference type="InterPro" id="IPR008971">
    <property type="entry name" value="HSP40/DnaJ_pept-bd"/>
</dbReference>
<dbReference type="PANTHER" id="PTHR24078">
    <property type="entry name" value="DNAJ HOMOLOG SUBFAMILY C MEMBER"/>
    <property type="match status" value="1"/>
</dbReference>
<evidence type="ECO:0000313" key="6">
    <source>
        <dbReference type="Proteomes" id="UP000799776"/>
    </source>
</evidence>
<proteinExistence type="predicted"/>
<dbReference type="SUPFAM" id="SSF49493">
    <property type="entry name" value="HSP40/DnaJ peptide-binding domain"/>
    <property type="match status" value="2"/>
</dbReference>
<dbReference type="Pfam" id="PF01556">
    <property type="entry name" value="DnaJ_C"/>
    <property type="match status" value="1"/>
</dbReference>
<dbReference type="Proteomes" id="UP000799776">
    <property type="component" value="Unassembled WGS sequence"/>
</dbReference>
<feature type="coiled-coil region" evidence="2">
    <location>
        <begin position="302"/>
        <end position="329"/>
    </location>
</feature>
<evidence type="ECO:0000256" key="2">
    <source>
        <dbReference type="SAM" id="Coils"/>
    </source>
</evidence>
<evidence type="ECO:0000256" key="3">
    <source>
        <dbReference type="SAM" id="MobiDB-lite"/>
    </source>
</evidence>
<gene>
    <name evidence="5" type="ORF">K490DRAFT_63138</name>
</gene>
<evidence type="ECO:0000313" key="5">
    <source>
        <dbReference type="EMBL" id="KAF2090262.1"/>
    </source>
</evidence>
<dbReference type="InterPro" id="IPR002939">
    <property type="entry name" value="DnaJ_C"/>
</dbReference>